<comment type="caution">
    <text evidence="2">The sequence shown here is derived from an EMBL/GenBank/DDBJ whole genome shotgun (WGS) entry which is preliminary data.</text>
</comment>
<reference evidence="2 3" key="1">
    <citation type="journal article" date="2021" name="BMC Genomics">
        <title>Datura genome reveals duplications of psychoactive alkaloid biosynthetic genes and high mutation rate following tissue culture.</title>
        <authorList>
            <person name="Rajewski A."/>
            <person name="Carter-House D."/>
            <person name="Stajich J."/>
            <person name="Litt A."/>
        </authorList>
    </citation>
    <scope>NUCLEOTIDE SEQUENCE [LARGE SCALE GENOMIC DNA]</scope>
    <source>
        <strain evidence="2">AR-01</strain>
    </source>
</reference>
<dbReference type="Proteomes" id="UP000823775">
    <property type="component" value="Unassembled WGS sequence"/>
</dbReference>
<protein>
    <submittedName>
        <fullName evidence="2">Uncharacterized protein</fullName>
    </submittedName>
</protein>
<dbReference type="EMBL" id="JACEIK010007476">
    <property type="protein sequence ID" value="MCE3050315.1"/>
    <property type="molecule type" value="Genomic_DNA"/>
</dbReference>
<evidence type="ECO:0000313" key="3">
    <source>
        <dbReference type="Proteomes" id="UP000823775"/>
    </source>
</evidence>
<name>A0ABS8WLC3_DATST</name>
<feature type="region of interest" description="Disordered" evidence="1">
    <location>
        <begin position="63"/>
        <end position="86"/>
    </location>
</feature>
<evidence type="ECO:0000256" key="1">
    <source>
        <dbReference type="SAM" id="MobiDB-lite"/>
    </source>
</evidence>
<feature type="region of interest" description="Disordered" evidence="1">
    <location>
        <begin position="1"/>
        <end position="43"/>
    </location>
</feature>
<organism evidence="2 3">
    <name type="scientific">Datura stramonium</name>
    <name type="common">Jimsonweed</name>
    <name type="synonym">Common thornapple</name>
    <dbReference type="NCBI Taxonomy" id="4076"/>
    <lineage>
        <taxon>Eukaryota</taxon>
        <taxon>Viridiplantae</taxon>
        <taxon>Streptophyta</taxon>
        <taxon>Embryophyta</taxon>
        <taxon>Tracheophyta</taxon>
        <taxon>Spermatophyta</taxon>
        <taxon>Magnoliopsida</taxon>
        <taxon>eudicotyledons</taxon>
        <taxon>Gunneridae</taxon>
        <taxon>Pentapetalae</taxon>
        <taxon>asterids</taxon>
        <taxon>lamiids</taxon>
        <taxon>Solanales</taxon>
        <taxon>Solanaceae</taxon>
        <taxon>Solanoideae</taxon>
        <taxon>Datureae</taxon>
        <taxon>Datura</taxon>
    </lineage>
</organism>
<keyword evidence="3" id="KW-1185">Reference proteome</keyword>
<proteinExistence type="predicted"/>
<feature type="compositionally biased region" description="Basic and acidic residues" evidence="1">
    <location>
        <begin position="66"/>
        <end position="86"/>
    </location>
</feature>
<sequence length="116" mass="12766">MKDNSRNLRVSGRVIKTSMDFHATNDTSNNHQEGNELSPRPLARRDLAVLVTAVERRRTVLNREGNFSDKDSDRRPDATVTTRDDGLCRECDAPSSLVPLGMPAVGNSARFSGAIL</sequence>
<accession>A0ABS8WLC3</accession>
<evidence type="ECO:0000313" key="2">
    <source>
        <dbReference type="EMBL" id="MCE3050315.1"/>
    </source>
</evidence>
<gene>
    <name evidence="2" type="ORF">HAX54_046886</name>
</gene>